<feature type="compositionally biased region" description="Polar residues" evidence="1">
    <location>
        <begin position="66"/>
        <end position="76"/>
    </location>
</feature>
<name>A0A6G1C8P7_9ORYZ</name>
<feature type="region of interest" description="Disordered" evidence="1">
    <location>
        <begin position="1"/>
        <end position="109"/>
    </location>
</feature>
<protein>
    <submittedName>
        <fullName evidence="2">Uncharacterized protein</fullName>
    </submittedName>
</protein>
<accession>A0A6G1C8P7</accession>
<proteinExistence type="predicted"/>
<comment type="caution">
    <text evidence="2">The sequence shown here is derived from an EMBL/GenBank/DDBJ whole genome shotgun (WGS) entry which is preliminary data.</text>
</comment>
<evidence type="ECO:0000256" key="1">
    <source>
        <dbReference type="SAM" id="MobiDB-lite"/>
    </source>
</evidence>
<reference evidence="2 3" key="1">
    <citation type="submission" date="2019-11" db="EMBL/GenBank/DDBJ databases">
        <title>Whole genome sequence of Oryza granulata.</title>
        <authorList>
            <person name="Li W."/>
        </authorList>
    </citation>
    <scope>NUCLEOTIDE SEQUENCE [LARGE SCALE GENOMIC DNA]</scope>
    <source>
        <strain evidence="3">cv. Menghai</strain>
        <tissue evidence="2">Leaf</tissue>
    </source>
</reference>
<sequence>MGSSQSDGQIRRRRQPTSTKPIVMAMAGEEPRNPTTPNKIDETPHVPQVPITQIEQAPKKKPKTARGQQPKATCTGEQARFLIRLPPPRSLQLQQESKKSFLSLATKED</sequence>
<dbReference type="EMBL" id="SPHZ02000010">
    <property type="protein sequence ID" value="KAF0896592.1"/>
    <property type="molecule type" value="Genomic_DNA"/>
</dbReference>
<organism evidence="2 3">
    <name type="scientific">Oryza meyeriana var. granulata</name>
    <dbReference type="NCBI Taxonomy" id="110450"/>
    <lineage>
        <taxon>Eukaryota</taxon>
        <taxon>Viridiplantae</taxon>
        <taxon>Streptophyta</taxon>
        <taxon>Embryophyta</taxon>
        <taxon>Tracheophyta</taxon>
        <taxon>Spermatophyta</taxon>
        <taxon>Magnoliopsida</taxon>
        <taxon>Liliopsida</taxon>
        <taxon>Poales</taxon>
        <taxon>Poaceae</taxon>
        <taxon>BOP clade</taxon>
        <taxon>Oryzoideae</taxon>
        <taxon>Oryzeae</taxon>
        <taxon>Oryzinae</taxon>
        <taxon>Oryza</taxon>
        <taxon>Oryza meyeriana</taxon>
    </lineage>
</organism>
<evidence type="ECO:0000313" key="3">
    <source>
        <dbReference type="Proteomes" id="UP000479710"/>
    </source>
</evidence>
<gene>
    <name evidence="2" type="ORF">E2562_026295</name>
</gene>
<dbReference type="AlphaFoldDB" id="A0A6G1C8P7"/>
<evidence type="ECO:0000313" key="2">
    <source>
        <dbReference type="EMBL" id="KAF0896592.1"/>
    </source>
</evidence>
<keyword evidence="3" id="KW-1185">Reference proteome</keyword>
<dbReference type="Proteomes" id="UP000479710">
    <property type="component" value="Unassembled WGS sequence"/>
</dbReference>